<evidence type="ECO:0000313" key="5">
    <source>
        <dbReference type="Proteomes" id="UP001345691"/>
    </source>
</evidence>
<reference evidence="4 5" key="1">
    <citation type="submission" date="2023-08" db="EMBL/GenBank/DDBJ databases">
        <title>Black Yeasts Isolated from many extreme environments.</title>
        <authorList>
            <person name="Coleine C."/>
            <person name="Stajich J.E."/>
            <person name="Selbmann L."/>
        </authorList>
    </citation>
    <scope>NUCLEOTIDE SEQUENCE [LARGE SCALE GENOMIC DNA]</scope>
    <source>
        <strain evidence="4 5">CCFEE 6328</strain>
    </source>
</reference>
<evidence type="ECO:0000256" key="1">
    <source>
        <dbReference type="PROSITE-ProRule" id="PRU00042"/>
    </source>
</evidence>
<feature type="region of interest" description="Disordered" evidence="2">
    <location>
        <begin position="83"/>
        <end position="171"/>
    </location>
</feature>
<name>A0ABR0JCK4_9EURO</name>
<comment type="caution">
    <text evidence="4">The sequence shown here is derived from an EMBL/GenBank/DDBJ whole genome shotgun (WGS) entry which is preliminary data.</text>
</comment>
<dbReference type="Proteomes" id="UP001345691">
    <property type="component" value="Unassembled WGS sequence"/>
</dbReference>
<proteinExistence type="predicted"/>
<dbReference type="PROSITE" id="PS00028">
    <property type="entry name" value="ZINC_FINGER_C2H2_1"/>
    <property type="match status" value="1"/>
</dbReference>
<dbReference type="PROSITE" id="PS50157">
    <property type="entry name" value="ZINC_FINGER_C2H2_2"/>
    <property type="match status" value="1"/>
</dbReference>
<dbReference type="InterPro" id="IPR013087">
    <property type="entry name" value="Znf_C2H2_type"/>
</dbReference>
<keyword evidence="5" id="KW-1185">Reference proteome</keyword>
<gene>
    <name evidence="4" type="ORF">LTR69_004842</name>
</gene>
<organism evidence="4 5">
    <name type="scientific">Exophiala sideris</name>
    <dbReference type="NCBI Taxonomy" id="1016849"/>
    <lineage>
        <taxon>Eukaryota</taxon>
        <taxon>Fungi</taxon>
        <taxon>Dikarya</taxon>
        <taxon>Ascomycota</taxon>
        <taxon>Pezizomycotina</taxon>
        <taxon>Eurotiomycetes</taxon>
        <taxon>Chaetothyriomycetidae</taxon>
        <taxon>Chaetothyriales</taxon>
        <taxon>Herpotrichiellaceae</taxon>
        <taxon>Exophiala</taxon>
    </lineage>
</organism>
<evidence type="ECO:0000259" key="3">
    <source>
        <dbReference type="PROSITE" id="PS50157"/>
    </source>
</evidence>
<keyword evidence="1" id="KW-0862">Zinc</keyword>
<feature type="compositionally biased region" description="Low complexity" evidence="2">
    <location>
        <begin position="115"/>
        <end position="140"/>
    </location>
</feature>
<evidence type="ECO:0000256" key="2">
    <source>
        <dbReference type="SAM" id="MobiDB-lite"/>
    </source>
</evidence>
<keyword evidence="1" id="KW-0863">Zinc-finger</keyword>
<feature type="compositionally biased region" description="Low complexity" evidence="2">
    <location>
        <begin position="86"/>
        <end position="106"/>
    </location>
</feature>
<sequence>MAPGKRSARSFTPRAAQTARRRAQGSPVARCRFCAYEFDNNSSLYRHCRKHHGDVPEVAAVTDAGRLSDRNCGVAIGRQANNAGGAVRAPAQHQQQQQQQAVAAAVDHGNDVVDEPVNNNDDQYQGLSGTQQQPQQQPGGDEAEDDAAGMTYTYPDPEECHTGVYRPGEGR</sequence>
<keyword evidence="1" id="KW-0479">Metal-binding</keyword>
<dbReference type="EMBL" id="JAVRRF010000009">
    <property type="protein sequence ID" value="KAK5061660.1"/>
    <property type="molecule type" value="Genomic_DNA"/>
</dbReference>
<evidence type="ECO:0000313" key="4">
    <source>
        <dbReference type="EMBL" id="KAK5061660.1"/>
    </source>
</evidence>
<protein>
    <recommendedName>
        <fullName evidence="3">C2H2-type domain-containing protein</fullName>
    </recommendedName>
</protein>
<feature type="region of interest" description="Disordered" evidence="2">
    <location>
        <begin position="1"/>
        <end position="25"/>
    </location>
</feature>
<accession>A0ABR0JCK4</accession>
<dbReference type="Gene3D" id="3.30.160.60">
    <property type="entry name" value="Classic Zinc Finger"/>
    <property type="match status" value="1"/>
</dbReference>
<feature type="domain" description="C2H2-type" evidence="3">
    <location>
        <begin position="29"/>
        <end position="56"/>
    </location>
</feature>